<protein>
    <submittedName>
        <fullName evidence="1">DUF3841 domain-containing protein</fullName>
    </submittedName>
</protein>
<organism evidence="1 2">
    <name type="scientific">Clostridium tanneri</name>
    <dbReference type="NCBI Taxonomy" id="3037988"/>
    <lineage>
        <taxon>Bacteria</taxon>
        <taxon>Bacillati</taxon>
        <taxon>Bacillota</taxon>
        <taxon>Clostridia</taxon>
        <taxon>Eubacteriales</taxon>
        <taxon>Clostridiaceae</taxon>
        <taxon>Clostridium</taxon>
    </lineage>
</organism>
<dbReference type="Pfam" id="PF12952">
    <property type="entry name" value="DUF3841"/>
    <property type="match status" value="1"/>
</dbReference>
<accession>A0ABU4JYT0</accession>
<dbReference type="InterPro" id="IPR024211">
    <property type="entry name" value="DUF3841"/>
</dbReference>
<reference evidence="1 2" key="1">
    <citation type="submission" date="2023-04" db="EMBL/GenBank/DDBJ databases">
        <title>Clostridium tannerae sp. nov., isolated from the fecal material of an alpaca.</title>
        <authorList>
            <person name="Miller S."/>
            <person name="Hendry M."/>
            <person name="King J."/>
            <person name="Sankaranarayanan K."/>
            <person name="Lawson P.A."/>
        </authorList>
    </citation>
    <scope>NUCLEOTIDE SEQUENCE [LARGE SCALE GENOMIC DNA]</scope>
    <source>
        <strain evidence="1 2">A1-XYC3</strain>
    </source>
</reference>
<evidence type="ECO:0000313" key="1">
    <source>
        <dbReference type="EMBL" id="MDW8803093.1"/>
    </source>
</evidence>
<name>A0ABU4JYT0_9CLOT</name>
<proteinExistence type="predicted"/>
<evidence type="ECO:0000313" key="2">
    <source>
        <dbReference type="Proteomes" id="UP001281656"/>
    </source>
</evidence>
<keyword evidence="2" id="KW-1185">Reference proteome</keyword>
<dbReference type="RefSeq" id="WP_318799268.1">
    <property type="nucleotide sequence ID" value="NZ_JARUJP010000041.1"/>
</dbReference>
<sequence length="201" mass="24108">MDTKDNKIRLYTSQSFEVVKLLKEQNVCYVKKEYIEKKYQEVSGIFMEAYNWYISRAQNIVRKPECAKYPYWAFTKAEYAGLYPGYYLLTMEIPIDEVIFFKVEDWNKVLNLKYLDISEEDEKNHKDMLAKQNISIESDIFTKPFYPYLKSKVKKSWDNLFKYNELIKSGVMQKSVLQASLWELRKEWIVDIKDATKDICI</sequence>
<dbReference type="EMBL" id="JARUJP010000041">
    <property type="protein sequence ID" value="MDW8803093.1"/>
    <property type="molecule type" value="Genomic_DNA"/>
</dbReference>
<gene>
    <name evidence="1" type="ORF">P8V03_18305</name>
</gene>
<comment type="caution">
    <text evidence="1">The sequence shown here is derived from an EMBL/GenBank/DDBJ whole genome shotgun (WGS) entry which is preliminary data.</text>
</comment>
<dbReference type="Proteomes" id="UP001281656">
    <property type="component" value="Unassembled WGS sequence"/>
</dbReference>